<dbReference type="InterPro" id="IPR021254">
    <property type="entry name" value="DUF2806"/>
</dbReference>
<dbReference type="OrthoDB" id="886161at2"/>
<evidence type="ECO:0000313" key="3">
    <source>
        <dbReference type="Proteomes" id="UP000277279"/>
    </source>
</evidence>
<dbReference type="RefSeq" id="WP_125843594.1">
    <property type="nucleotide sequence ID" value="NZ_JBMQED010000015.1"/>
</dbReference>
<comment type="caution">
    <text evidence="2">The sequence shown here is derived from an EMBL/GenBank/DDBJ whole genome shotgun (WGS) entry which is preliminary data.</text>
</comment>
<feature type="region of interest" description="Disordered" evidence="1">
    <location>
        <begin position="330"/>
        <end position="350"/>
    </location>
</feature>
<evidence type="ECO:0000256" key="1">
    <source>
        <dbReference type="SAM" id="MobiDB-lite"/>
    </source>
</evidence>
<dbReference type="Pfam" id="PF10987">
    <property type="entry name" value="DUF2806"/>
    <property type="match status" value="1"/>
</dbReference>
<reference evidence="2 3" key="1">
    <citation type="submission" date="2018-11" db="EMBL/GenBank/DDBJ databases">
        <authorList>
            <person name="Huo Y."/>
        </authorList>
    </citation>
    <scope>NUCLEOTIDE SEQUENCE [LARGE SCALE GENOMIC DNA]</scope>
    <source>
        <strain evidence="2 3">DSM 30132</strain>
    </source>
</reference>
<organism evidence="2 3">
    <name type="scientific">Rhizobium pisi</name>
    <dbReference type="NCBI Taxonomy" id="574561"/>
    <lineage>
        <taxon>Bacteria</taxon>
        <taxon>Pseudomonadati</taxon>
        <taxon>Pseudomonadota</taxon>
        <taxon>Alphaproteobacteria</taxon>
        <taxon>Hyphomicrobiales</taxon>
        <taxon>Rhizobiaceae</taxon>
        <taxon>Rhizobium/Agrobacterium group</taxon>
        <taxon>Rhizobium</taxon>
    </lineage>
</organism>
<dbReference type="Proteomes" id="UP000277279">
    <property type="component" value="Unassembled WGS sequence"/>
</dbReference>
<accession>A0A3R9AJL9</accession>
<evidence type="ECO:0000313" key="2">
    <source>
        <dbReference type="EMBL" id="RSB82203.1"/>
    </source>
</evidence>
<dbReference type="EMBL" id="RJJT01000003">
    <property type="protein sequence ID" value="RSB82203.1"/>
    <property type="molecule type" value="Genomic_DNA"/>
</dbReference>
<protein>
    <submittedName>
        <fullName evidence="2">DUF2806 domain-containing protein</fullName>
    </submittedName>
</protein>
<sequence>MPKPSNEPVGLDLAWSWNGLSAKVRSRLVSALDRAGARKIDQTGLEDERRAAVHQALTDTQLKLIAASTKVLEERLQADPDLAQRALTAFSRAERQAENVEASLVLAIEDLKNKPSAGAEPADSPDTLDPEFLNRWELYASGATSEVVREKWGRILSSEIREPGTFSLKTLRVIDELDHETAILFQRFCQSRIGQWAPELLLDLDASELSALEQAGLILDAEFGRAVTFSQTIDGHGAKWWALGSDTMGVAVRQDPMPSTITTGPFNLDPLRIMDEKLKMNVSVLSRVGGALAVIIPHNEEEVFRRLAKVISGDVAGAAVMVRRTAEGIMSDDGSENAPPMPADGIVTPG</sequence>
<proteinExistence type="predicted"/>
<name>A0A3R9AJL9_9HYPH</name>
<dbReference type="AlphaFoldDB" id="A0A3R9AJL9"/>
<gene>
    <name evidence="2" type="ORF">EFD55_05460</name>
</gene>